<feature type="compositionally biased region" description="Basic and acidic residues" evidence="1">
    <location>
        <begin position="295"/>
        <end position="304"/>
    </location>
</feature>
<dbReference type="AlphaFoldDB" id="A0A9W8P3Z3"/>
<comment type="caution">
    <text evidence="2">The sequence shown here is derived from an EMBL/GenBank/DDBJ whole genome shotgun (WGS) entry which is preliminary data.</text>
</comment>
<feature type="region of interest" description="Disordered" evidence="1">
    <location>
        <begin position="241"/>
        <end position="264"/>
    </location>
</feature>
<evidence type="ECO:0000313" key="2">
    <source>
        <dbReference type="EMBL" id="KAJ3746250.1"/>
    </source>
</evidence>
<keyword evidence="3" id="KW-1185">Reference proteome</keyword>
<protein>
    <submittedName>
        <fullName evidence="2">Uncharacterized protein</fullName>
    </submittedName>
</protein>
<name>A0A9W8P3Z3_9AGAR</name>
<organism evidence="2 3">
    <name type="scientific">Lentinula detonsa</name>
    <dbReference type="NCBI Taxonomy" id="2804962"/>
    <lineage>
        <taxon>Eukaryota</taxon>
        <taxon>Fungi</taxon>
        <taxon>Dikarya</taxon>
        <taxon>Basidiomycota</taxon>
        <taxon>Agaricomycotina</taxon>
        <taxon>Agaricomycetes</taxon>
        <taxon>Agaricomycetidae</taxon>
        <taxon>Agaricales</taxon>
        <taxon>Marasmiineae</taxon>
        <taxon>Omphalotaceae</taxon>
        <taxon>Lentinula</taxon>
    </lineage>
</organism>
<sequence>MADLADNEQNGNQVWPSRGFGFGLHCSRETQWEINHHSYKPGLFILAVPRCSACHPTMSVHFPSSSDSISRARFTNARRVPNDKASNRHMACVGEGFADKVTFCSSVGNTYTTVTFTPPARRVRHSDAADSFPSRARFNRLAENEEVKAAAGVETKMKKGYSQMFLKKVRSLLNRNSVNNPKGSSQPPHAVSSVSGQESRPPLTNSQSVPATTASLHRFPKRTVRPMASVATIACTRTQGSSNVLNSENPSVRRAREPRSRVVRRSRSFDDAECSSLAACIALDEAVRDLIARETAENQQRDNEVSSTNRTPREDSDIATDDEETLQNHGSPDGGVWILEDLMDLLKAENDQIAALLAEDEDRYI</sequence>
<dbReference type="Proteomes" id="UP001142393">
    <property type="component" value="Unassembled WGS sequence"/>
</dbReference>
<evidence type="ECO:0000256" key="1">
    <source>
        <dbReference type="SAM" id="MobiDB-lite"/>
    </source>
</evidence>
<feature type="compositionally biased region" description="Polar residues" evidence="1">
    <location>
        <begin position="175"/>
        <end position="215"/>
    </location>
</feature>
<accession>A0A9W8P3Z3</accession>
<dbReference type="EMBL" id="JANVFU010000004">
    <property type="protein sequence ID" value="KAJ3746250.1"/>
    <property type="molecule type" value="Genomic_DNA"/>
</dbReference>
<evidence type="ECO:0000313" key="3">
    <source>
        <dbReference type="Proteomes" id="UP001142393"/>
    </source>
</evidence>
<feature type="region of interest" description="Disordered" evidence="1">
    <location>
        <begin position="175"/>
        <end position="223"/>
    </location>
</feature>
<proteinExistence type="predicted"/>
<gene>
    <name evidence="2" type="ORF">DFH05DRAFT_927919</name>
</gene>
<feature type="compositionally biased region" description="Polar residues" evidence="1">
    <location>
        <begin position="241"/>
        <end position="250"/>
    </location>
</feature>
<feature type="region of interest" description="Disordered" evidence="1">
    <location>
        <begin position="295"/>
        <end position="333"/>
    </location>
</feature>
<reference evidence="2 3" key="1">
    <citation type="journal article" date="2023" name="Proc. Natl. Acad. Sci. U.S.A.">
        <title>A global phylogenomic analysis of the shiitake genus Lentinula.</title>
        <authorList>
            <person name="Sierra-Patev S."/>
            <person name="Min B."/>
            <person name="Naranjo-Ortiz M."/>
            <person name="Looney B."/>
            <person name="Konkel Z."/>
            <person name="Slot J.C."/>
            <person name="Sakamoto Y."/>
            <person name="Steenwyk J.L."/>
            <person name="Rokas A."/>
            <person name="Carro J."/>
            <person name="Camarero S."/>
            <person name="Ferreira P."/>
            <person name="Molpeceres G."/>
            <person name="Ruiz-Duenas F.J."/>
            <person name="Serrano A."/>
            <person name="Henrissat B."/>
            <person name="Drula E."/>
            <person name="Hughes K.W."/>
            <person name="Mata J.L."/>
            <person name="Ishikawa N.K."/>
            <person name="Vargas-Isla R."/>
            <person name="Ushijima S."/>
            <person name="Smith C.A."/>
            <person name="Donoghue J."/>
            <person name="Ahrendt S."/>
            <person name="Andreopoulos W."/>
            <person name="He G."/>
            <person name="LaButti K."/>
            <person name="Lipzen A."/>
            <person name="Ng V."/>
            <person name="Riley R."/>
            <person name="Sandor L."/>
            <person name="Barry K."/>
            <person name="Martinez A.T."/>
            <person name="Xiao Y."/>
            <person name="Gibbons J.G."/>
            <person name="Terashima K."/>
            <person name="Grigoriev I.V."/>
            <person name="Hibbett D."/>
        </authorList>
    </citation>
    <scope>NUCLEOTIDE SEQUENCE [LARGE SCALE GENOMIC DNA]</scope>
    <source>
        <strain evidence="2 3">TFB7810</strain>
    </source>
</reference>